<dbReference type="AlphaFoldDB" id="A0A1X1EW12"/>
<accession>A0A1X1EW12</accession>
<reference evidence="1 2" key="1">
    <citation type="journal article" date="2017" name="Antonie Van Leeuwenhoek">
        <title>Phylogenomic resolution of the bacterial genus Pantoea and its relationship with Erwinia and Tatumella.</title>
        <authorList>
            <person name="Palmer M."/>
            <person name="Steenkamp E.T."/>
            <person name="Coetzee M.P."/>
            <person name="Chan W.Y."/>
            <person name="van Zyl E."/>
            <person name="De Maayer P."/>
            <person name="Coutinho T.A."/>
            <person name="Blom J."/>
            <person name="Smits T.H."/>
            <person name="Duffy B."/>
            <person name="Venter S.N."/>
        </authorList>
    </citation>
    <scope>NUCLEOTIDE SEQUENCE [LARGE SCALE GENOMIC DNA]</scope>
    <source>
        <strain evidence="1 2">LMG 2657</strain>
    </source>
</reference>
<dbReference type="Proteomes" id="UP000193749">
    <property type="component" value="Unassembled WGS sequence"/>
</dbReference>
<keyword evidence="2" id="KW-1185">Reference proteome</keyword>
<dbReference type="EMBL" id="MLJI01000001">
    <property type="protein sequence ID" value="ORM94084.1"/>
    <property type="molecule type" value="Genomic_DNA"/>
</dbReference>
<protein>
    <submittedName>
        <fullName evidence="1">Uncharacterized protein</fullName>
    </submittedName>
</protein>
<evidence type="ECO:0000313" key="2">
    <source>
        <dbReference type="Proteomes" id="UP000193749"/>
    </source>
</evidence>
<evidence type="ECO:0000313" key="1">
    <source>
        <dbReference type="EMBL" id="ORM94084.1"/>
    </source>
</evidence>
<comment type="caution">
    <text evidence="1">The sequence shown here is derived from an EMBL/GenBank/DDBJ whole genome shotgun (WGS) entry which is preliminary data.</text>
</comment>
<sequence length="214" mass="24181">MKVVSALKLLLGSDYAAFSDNFDVFGQPSQTKEGGLFVEGWLKDLYLYQASAFVIQPDGKLYAAWLSPENDYIKYITNDAGESKIQKDIQQWSSRFDGVGFNYKPAKIQIKQKIPDVSHFDTKNYSATITLLCPDHSTLCTKALLKITDKRDASSHAVLGLINSQECNKPDCPVKSLQFENKNTKTRYVFSLNDDVLFVSTQGKEDIYEKGQWH</sequence>
<proteinExistence type="predicted"/>
<name>A0A1X1EW12_PANCY</name>
<organism evidence="1 2">
    <name type="scientific">Pantoea cypripedii</name>
    <name type="common">Pectobacterium cypripedii</name>
    <name type="synonym">Erwinia cypripedii</name>
    <dbReference type="NCBI Taxonomy" id="55209"/>
    <lineage>
        <taxon>Bacteria</taxon>
        <taxon>Pseudomonadati</taxon>
        <taxon>Pseudomonadota</taxon>
        <taxon>Gammaproteobacteria</taxon>
        <taxon>Enterobacterales</taxon>
        <taxon>Erwiniaceae</taxon>
        <taxon>Pantoea</taxon>
    </lineage>
</organism>
<gene>
    <name evidence="1" type="ORF">HA50_12260</name>
</gene>